<dbReference type="Pfam" id="PF15869">
    <property type="entry name" value="TolB_like"/>
    <property type="match status" value="1"/>
</dbReference>
<comment type="caution">
    <text evidence="1">The sequence shown here is derived from an EMBL/GenBank/DDBJ whole genome shotgun (WGS) entry which is preliminary data.</text>
</comment>
<accession>A0A0C3RAU7</accession>
<reference evidence="1 4" key="1">
    <citation type="submission" date="2014-07" db="EMBL/GenBank/DDBJ databases">
        <title>Porphyromonadaceae bacterium OUH 308042 = ATCC BAA-2681 = DSM 28342 draft genome.</title>
        <authorList>
            <person name="Sydenham T.V."/>
            <person name="Hasman H."/>
            <person name="Justensen U.S."/>
        </authorList>
    </citation>
    <scope>NUCLEOTIDE SEQUENCE [LARGE SCALE GENOMIC DNA]</scope>
    <source>
        <strain evidence="1 4">OUH 308042</strain>
    </source>
</reference>
<dbReference type="AlphaFoldDB" id="A0A0C3RAU7"/>
<sequence>MILVWGCANEIREIKKENPLFSEEGNVSMQKATGIIDLESIGIFNPTKVIRKDSLLIVLNQNGVNKLSIYKLDGTKLFSFLPTGTGTAEGLYFLTMNMAPDGILTAYDFGNDKLVELDINQLNEPGFGPTFTLLSPTPKHLSVAKKGSLMLSTGIFLEGRYCLTLDNHSGYFLSYPETPGKENMSDSLKSMLYASNVTKLKPDGSRFVCANMQSGIIDIGAIHDNSTITRISEQNLYAPKASTSLAKTKPVVYSIDNLFGFCDIEVSDDYIYALYSGRSYRNFKNLVGYGEKIIVFDWEGNHVKTYQLSVPFTSISYNKEEHAIYGLTNTPQSLLVKYALE</sequence>
<dbReference type="SUPFAM" id="SSF50969">
    <property type="entry name" value="YVTN repeat-like/Quinoprotein amine dehydrogenase"/>
    <property type="match status" value="1"/>
</dbReference>
<protein>
    <recommendedName>
        <fullName evidence="5">6-bladed beta-propeller</fullName>
    </recommendedName>
</protein>
<evidence type="ECO:0008006" key="5">
    <source>
        <dbReference type="Google" id="ProtNLM"/>
    </source>
</evidence>
<dbReference type="InterPro" id="IPR011044">
    <property type="entry name" value="Quino_amine_DH_bsu"/>
</dbReference>
<dbReference type="EMBL" id="JPIU01000050">
    <property type="protein sequence ID" value="KIO42711.1"/>
    <property type="molecule type" value="Genomic_DNA"/>
</dbReference>
<evidence type="ECO:0000313" key="1">
    <source>
        <dbReference type="EMBL" id="KIO42711.1"/>
    </source>
</evidence>
<keyword evidence="4" id="KW-1185">Reference proteome</keyword>
<reference evidence="2 3" key="2">
    <citation type="submission" date="2014-07" db="EMBL/GenBank/DDBJ databases">
        <title>Porphyromonadaceae bacterium OUH 334697 = ATCC BAA-2682 = DSM 28341 draft genome.</title>
        <authorList>
            <person name="Sydenham T.V."/>
            <person name="Hasman H."/>
            <person name="Justesen U.S."/>
        </authorList>
    </citation>
    <scope>NUCLEOTIDE SEQUENCE [LARGE SCALE GENOMIC DNA]</scope>
    <source>
        <strain evidence="2 3">OUH 334697</strain>
    </source>
</reference>
<dbReference type="Proteomes" id="UP000031937">
    <property type="component" value="Unassembled WGS sequence"/>
</dbReference>
<evidence type="ECO:0000313" key="4">
    <source>
        <dbReference type="Proteomes" id="UP000031980"/>
    </source>
</evidence>
<organism evidence="1 4">
    <name type="scientific">Sanguibacteroides justesenii</name>
    <dbReference type="NCBI Taxonomy" id="1547597"/>
    <lineage>
        <taxon>Bacteria</taxon>
        <taxon>Pseudomonadati</taxon>
        <taxon>Bacteroidota</taxon>
        <taxon>Bacteroidia</taxon>
        <taxon>Bacteroidales</taxon>
        <taxon>Porphyromonadaceae</taxon>
        <taxon>Sanguibacteroides</taxon>
    </lineage>
</organism>
<name>A0A0C3RAU7_9PORP</name>
<proteinExistence type="predicted"/>
<dbReference type="Proteomes" id="UP000031980">
    <property type="component" value="Unassembled WGS sequence"/>
</dbReference>
<evidence type="ECO:0000313" key="2">
    <source>
        <dbReference type="EMBL" id="KIO46464.1"/>
    </source>
</evidence>
<gene>
    <name evidence="1" type="ORF">BA92_14255</name>
    <name evidence="2" type="ORF">IE90_03645</name>
</gene>
<evidence type="ECO:0000313" key="3">
    <source>
        <dbReference type="Proteomes" id="UP000031937"/>
    </source>
</evidence>
<dbReference type="EMBL" id="JPIT01000009">
    <property type="protein sequence ID" value="KIO46464.1"/>
    <property type="molecule type" value="Genomic_DNA"/>
</dbReference>